<proteinExistence type="inferred from homology"/>
<dbReference type="Pfam" id="PF06884">
    <property type="entry name" value="DUF1264"/>
    <property type="match status" value="1"/>
</dbReference>
<sequence>MRTSTMLYSLIALAFASPVLSGFTLPFGQIGADNAVLFFNGFHFVNGELSHQMQANHHCAIVRDDFIQCVIYDSHYSPSRLRGIEYITNNETFQTFSAEEKQLWHSHSYEVTSGSLYEPGMPQPVDDALMSILVTTYGKTFHTWRWDERNNSLPLGIPELVMGFTADGQLFDNETVTRDSEYGLNSTILRQHRASIGITPVAPLAGADSWENGFCVQLELVNKSCNSLPTSAYTVPSSEAARSGWHHHGPQD</sequence>
<reference evidence="3" key="2">
    <citation type="submission" date="2021-08" db="EMBL/GenBank/DDBJ databases">
        <authorList>
            <person name="Gostincar C."/>
            <person name="Sun X."/>
            <person name="Song Z."/>
            <person name="Gunde-Cimerman N."/>
        </authorList>
    </citation>
    <scope>NUCLEOTIDE SEQUENCE</scope>
    <source>
        <strain evidence="3">EXF-8016</strain>
    </source>
</reference>
<accession>A0A9P8G6B6</accession>
<dbReference type="Proteomes" id="UP000767238">
    <property type="component" value="Unassembled WGS sequence"/>
</dbReference>
<evidence type="ECO:0000313" key="3">
    <source>
        <dbReference type="EMBL" id="KAH0209791.1"/>
    </source>
</evidence>
<evidence type="ECO:0000256" key="1">
    <source>
        <dbReference type="ARBA" id="ARBA00009740"/>
    </source>
</evidence>
<comment type="similarity">
    <text evidence="1">Belongs to the OBAP family.</text>
</comment>
<feature type="signal peptide" evidence="2">
    <location>
        <begin position="1"/>
        <end position="21"/>
    </location>
</feature>
<gene>
    <name evidence="3" type="ORF">KCV03_g10259</name>
</gene>
<dbReference type="PANTHER" id="PTHR31360:SF0">
    <property type="entry name" value="OIL BODY-ASSOCIATED PROTEIN 1B"/>
    <property type="match status" value="1"/>
</dbReference>
<feature type="non-terminal residue" evidence="3">
    <location>
        <position position="252"/>
    </location>
</feature>
<name>A0A9P8G6B6_AURME</name>
<feature type="chain" id="PRO_5040131468" description="DUF1264-domain-containing protein" evidence="2">
    <location>
        <begin position="22"/>
        <end position="252"/>
    </location>
</feature>
<protein>
    <recommendedName>
        <fullName evidence="5">DUF1264-domain-containing protein</fullName>
    </recommendedName>
</protein>
<dbReference type="InterPro" id="IPR010686">
    <property type="entry name" value="OBAP-like"/>
</dbReference>
<keyword evidence="2" id="KW-0732">Signal</keyword>
<comment type="caution">
    <text evidence="3">The sequence shown here is derived from an EMBL/GenBank/DDBJ whole genome shotgun (WGS) entry which is preliminary data.</text>
</comment>
<evidence type="ECO:0000313" key="4">
    <source>
        <dbReference type="Proteomes" id="UP000767238"/>
    </source>
</evidence>
<dbReference type="AlphaFoldDB" id="A0A9P8G6B6"/>
<evidence type="ECO:0008006" key="5">
    <source>
        <dbReference type="Google" id="ProtNLM"/>
    </source>
</evidence>
<dbReference type="PANTHER" id="PTHR31360">
    <property type="match status" value="1"/>
</dbReference>
<organism evidence="3 4">
    <name type="scientific">Aureobasidium melanogenum</name>
    <name type="common">Aureobasidium pullulans var. melanogenum</name>
    <dbReference type="NCBI Taxonomy" id="46634"/>
    <lineage>
        <taxon>Eukaryota</taxon>
        <taxon>Fungi</taxon>
        <taxon>Dikarya</taxon>
        <taxon>Ascomycota</taxon>
        <taxon>Pezizomycotina</taxon>
        <taxon>Dothideomycetes</taxon>
        <taxon>Dothideomycetidae</taxon>
        <taxon>Dothideales</taxon>
        <taxon>Saccotheciaceae</taxon>
        <taxon>Aureobasidium</taxon>
    </lineage>
</organism>
<evidence type="ECO:0000256" key="2">
    <source>
        <dbReference type="SAM" id="SignalP"/>
    </source>
</evidence>
<reference evidence="3" key="1">
    <citation type="journal article" date="2021" name="J Fungi (Basel)">
        <title>Virulence traits and population genomics of the black yeast Aureobasidium melanogenum.</title>
        <authorList>
            <person name="Cernosa A."/>
            <person name="Sun X."/>
            <person name="Gostincar C."/>
            <person name="Fang C."/>
            <person name="Gunde-Cimerman N."/>
            <person name="Song Z."/>
        </authorList>
    </citation>
    <scope>NUCLEOTIDE SEQUENCE</scope>
    <source>
        <strain evidence="3">EXF-8016</strain>
    </source>
</reference>
<dbReference type="EMBL" id="JAHFYH010000215">
    <property type="protein sequence ID" value="KAH0209791.1"/>
    <property type="molecule type" value="Genomic_DNA"/>
</dbReference>